<sequence length="181" mass="20562">MMKVWCLVFCLVFTFHCQNEKKDYEFLALRLTTQAKTNLSQNLMEAMKEGGIKKAIPFCNENALSFTESIGNQANVQLKRITNRPRNPKNALTKEETEIFSKIQNAKGKDGVFPNHLVSSDETVTVYVPITIQGQCIQCHGKTEEVQNETKEILSKLYPDDKAFGYNVGELRGLFSVTFKK</sequence>
<feature type="domain" description="Tll0287-like" evidence="1">
    <location>
        <begin position="41"/>
        <end position="178"/>
    </location>
</feature>
<dbReference type="Proteomes" id="UP000013996">
    <property type="component" value="Unassembled WGS sequence"/>
</dbReference>
<dbReference type="STRING" id="1249483.LEP1GSC202_3768"/>
<dbReference type="OrthoDB" id="9797588at2"/>
<dbReference type="RefSeq" id="WP_015675719.1">
    <property type="nucleotide sequence ID" value="NZ_AOGX02000008.1"/>
</dbReference>
<reference evidence="2 3" key="1">
    <citation type="submission" date="2013-04" db="EMBL/GenBank/DDBJ databases">
        <authorList>
            <person name="Harkins D.M."/>
            <person name="Durkin A.S."/>
            <person name="Brinkac L.M."/>
            <person name="Haft D.H."/>
            <person name="Selengut J.D."/>
            <person name="Sanka R."/>
            <person name="DePew J."/>
            <person name="Purushe J."/>
            <person name="Hartskeerl R.A."/>
            <person name="Ahmed A."/>
            <person name="van der Linden H."/>
            <person name="Goris M.G.A."/>
            <person name="Vinetz J.M."/>
            <person name="Sutton G.G."/>
            <person name="Nierman W.C."/>
            <person name="Fouts D.E."/>
        </authorList>
    </citation>
    <scope>NUCLEOTIDE SEQUENCE [LARGE SCALE GENOMIC DNA]</scope>
    <source>
        <strain evidence="2 3">Sao Paulo</strain>
    </source>
</reference>
<gene>
    <name evidence="2" type="ORF">LEP1GSC202_3768</name>
</gene>
<dbReference type="AlphaFoldDB" id="A0A5E8HHJ3"/>
<evidence type="ECO:0000259" key="1">
    <source>
        <dbReference type="Pfam" id="PF11845"/>
    </source>
</evidence>
<evidence type="ECO:0000313" key="3">
    <source>
        <dbReference type="Proteomes" id="UP000013996"/>
    </source>
</evidence>
<name>A0A5E8HHJ3_9LEPT</name>
<dbReference type="Pfam" id="PF11845">
    <property type="entry name" value="Tll0287-like"/>
    <property type="match status" value="1"/>
</dbReference>
<accession>A0A5E8HHJ3</accession>
<proteinExistence type="predicted"/>
<dbReference type="InterPro" id="IPR021796">
    <property type="entry name" value="Tll0287-like_dom"/>
</dbReference>
<dbReference type="EMBL" id="AOGX02000008">
    <property type="protein sequence ID" value="EOQ90392.1"/>
    <property type="molecule type" value="Genomic_DNA"/>
</dbReference>
<evidence type="ECO:0000313" key="2">
    <source>
        <dbReference type="EMBL" id="EOQ90392.1"/>
    </source>
</evidence>
<comment type="caution">
    <text evidence="2">The sequence shown here is derived from an EMBL/GenBank/DDBJ whole genome shotgun (WGS) entry which is preliminary data.</text>
</comment>
<protein>
    <submittedName>
        <fullName evidence="2">PF11845 family protein</fullName>
    </submittedName>
</protein>
<organism evidence="2 3">
    <name type="scientific">Leptospira yanagawae serovar Saopaulo str. Sao Paulo = ATCC 700523</name>
    <dbReference type="NCBI Taxonomy" id="1249483"/>
    <lineage>
        <taxon>Bacteria</taxon>
        <taxon>Pseudomonadati</taxon>
        <taxon>Spirochaetota</taxon>
        <taxon>Spirochaetia</taxon>
        <taxon>Leptospirales</taxon>
        <taxon>Leptospiraceae</taxon>
        <taxon>Leptospira</taxon>
    </lineage>
</organism>